<dbReference type="InterPro" id="IPR002509">
    <property type="entry name" value="NODB_dom"/>
</dbReference>
<keyword evidence="5" id="KW-1185">Reference proteome</keyword>
<dbReference type="InterPro" id="IPR011330">
    <property type="entry name" value="Glyco_hydro/deAcase_b/a-brl"/>
</dbReference>
<evidence type="ECO:0000259" key="3">
    <source>
        <dbReference type="PROSITE" id="PS51677"/>
    </source>
</evidence>
<dbReference type="Pfam" id="PF05401">
    <property type="entry name" value="NodS"/>
    <property type="match status" value="1"/>
</dbReference>
<dbReference type="Gene3D" id="3.20.20.370">
    <property type="entry name" value="Glycoside hydrolase/deacetylase"/>
    <property type="match status" value="1"/>
</dbReference>
<dbReference type="InterPro" id="IPR029063">
    <property type="entry name" value="SAM-dependent_MTases_sf"/>
</dbReference>
<dbReference type="Gene3D" id="3.90.550.10">
    <property type="entry name" value="Spore Coat Polysaccharide Biosynthesis Protein SpsA, Chain A"/>
    <property type="match status" value="1"/>
</dbReference>
<dbReference type="PANTHER" id="PTHR34216">
    <property type="match status" value="1"/>
</dbReference>
<dbReference type="RefSeq" id="WP_341402983.1">
    <property type="nucleotide sequence ID" value="NZ_JBBUKT010000001.1"/>
</dbReference>
<dbReference type="SUPFAM" id="SSF53335">
    <property type="entry name" value="S-adenosyl-L-methionine-dependent methyltransferases"/>
    <property type="match status" value="1"/>
</dbReference>
<organism evidence="4 5">
    <name type="scientific">Luteolibacter soli</name>
    <dbReference type="NCBI Taxonomy" id="3135280"/>
    <lineage>
        <taxon>Bacteria</taxon>
        <taxon>Pseudomonadati</taxon>
        <taxon>Verrucomicrobiota</taxon>
        <taxon>Verrucomicrobiia</taxon>
        <taxon>Verrucomicrobiales</taxon>
        <taxon>Verrucomicrobiaceae</taxon>
        <taxon>Luteolibacter</taxon>
    </lineage>
</organism>
<dbReference type="InterPro" id="IPR029044">
    <property type="entry name" value="Nucleotide-diphossugar_trans"/>
</dbReference>
<dbReference type="GO" id="GO:0008168">
    <property type="term" value="F:methyltransferase activity"/>
    <property type="evidence" value="ECO:0007669"/>
    <property type="project" value="UniProtKB-KW"/>
</dbReference>
<comment type="subcellular location">
    <subcellularLocation>
        <location evidence="1">Secreted</location>
    </subcellularLocation>
</comment>
<evidence type="ECO:0000313" key="4">
    <source>
        <dbReference type="EMBL" id="MEK7949565.1"/>
    </source>
</evidence>
<dbReference type="Proteomes" id="UP001371305">
    <property type="component" value="Unassembled WGS sequence"/>
</dbReference>
<dbReference type="PROSITE" id="PS51677">
    <property type="entry name" value="NODB"/>
    <property type="match status" value="1"/>
</dbReference>
<reference evidence="4 5" key="1">
    <citation type="submission" date="2024-04" db="EMBL/GenBank/DDBJ databases">
        <title>Luteolibacter sp. isolated from soil.</title>
        <authorList>
            <person name="An J."/>
        </authorList>
    </citation>
    <scope>NUCLEOTIDE SEQUENCE [LARGE SCALE GENOMIC DNA]</scope>
    <source>
        <strain evidence="4 5">Y139</strain>
    </source>
</reference>
<dbReference type="InterPro" id="IPR008715">
    <property type="entry name" value="SAM-MeTfrase_NodS-like"/>
</dbReference>
<sequence>MSVSVIVPARNAAATLPRTLESLLEQTFADWEAIVVDDGSTDRTAAIAGEFAAKDKRFRLLRQENAGVSVARNAGIAVANGEWLLFLDSDDWIGPQHLELMTGVLKERPELDAVLCGWVRVLPDGSLLGKGNFPPEGDLFEILASRCALAIHACLVRRSLVQAVGGFDATLATCEDWDLWQRVARTGTKFALLREVLAYYRMRPASLTTDGSRFLADGLQVIERGHGPDSRVLEPLPVHAKGLSPERLAGAKMRFACWPAAVALGQGQDARPLLEMLGDARDAVLDPSFVAASIFEAAPLPTCRCLSEWHALWPMVVHRLDDLLRALEERSKVPRLARRARRALEAMIAEQTGSPRPLKAGLTHAEVVEVTKPLRDVIAAGAERLVCDLIMEGKPLGRVRLPVCDGIVPASVLADAIVAEHAWPVLGAFFERTLYGDLRVEESEEGVAIFRGDLCLASGLHAAASTDWSTAHDHIGWTVFLQELWGAPESPEAAFYEPYPGEVPEVATRFDVELGGEIHDRELDVNAAEVAVTIGGAGIGLMGVAVEEGCLSAAALRAAINAAGGFELCRVAVREALLGRSFDASGTLRERLAELAGNQGQHGAGVTFGPRPVQPIGTSASRRAAFPAAALAELSHAATISRQPVGHFYQTNGTRRLVLHAPGIVAPFGIEPFKRTSTTSELKSGVQAHDGHHFEALFASGEDPWDYTNDYEQVKYEQTLSLLPDGPIPDALELACAEGHFTVQFAGRTGNLLAMDISQIALSRAAKRCSAFDHIRYGHCDLIRDEIPGMYDLVVCSEVLYYVGETGNLERVAEKIAAAIKPGGHFLTAHANLVVDEPDKAGFDWDVPFGSKVIGETFARTPGLHLVKELRTPLYRVLLFRRTDDASTIVPEFIEDDRLGEMPEAVSRHVLWNGGEVRRVEAAKLASTYRLPILMYHRVAPEGVEATSRWRVTPEAFEEQLRYLRDAGFYSVTLEQWREAAQAKKPLPGRAVLLTFDDGYRDFAEHAWPLLKRYGFTAIMFLVAGRIGGTNEWDRAFGEEVELMDWDEILRLQKEGVEFGAHTVTHEPLTGLSPTDLVRELVRSRAMLEAKLKYPVDAIAYPYGDQDRAVQHLTGACGYTFGLSCKPGTCRFQDSLLELPRIEVMGGMTLPEFVVSLGS</sequence>
<dbReference type="Pfam" id="PF00535">
    <property type="entry name" value="Glycos_transf_2"/>
    <property type="match status" value="1"/>
</dbReference>
<proteinExistence type="predicted"/>
<dbReference type="SUPFAM" id="SSF88713">
    <property type="entry name" value="Glycoside hydrolase/deacetylase"/>
    <property type="match status" value="1"/>
</dbReference>
<evidence type="ECO:0000313" key="5">
    <source>
        <dbReference type="Proteomes" id="UP001371305"/>
    </source>
</evidence>
<evidence type="ECO:0000256" key="1">
    <source>
        <dbReference type="ARBA" id="ARBA00004613"/>
    </source>
</evidence>
<keyword evidence="4" id="KW-0489">Methyltransferase</keyword>
<dbReference type="InterPro" id="IPR001173">
    <property type="entry name" value="Glyco_trans_2-like"/>
</dbReference>
<dbReference type="Gene3D" id="3.40.50.150">
    <property type="entry name" value="Vaccinia Virus protein VP39"/>
    <property type="match status" value="1"/>
</dbReference>
<feature type="domain" description="NodB homology" evidence="3">
    <location>
        <begin position="990"/>
        <end position="1159"/>
    </location>
</feature>
<dbReference type="CDD" id="cd00761">
    <property type="entry name" value="Glyco_tranf_GTA_type"/>
    <property type="match status" value="1"/>
</dbReference>
<keyword evidence="2" id="KW-0732">Signal</keyword>
<dbReference type="CDD" id="cd02440">
    <property type="entry name" value="AdoMet_MTases"/>
    <property type="match status" value="1"/>
</dbReference>
<dbReference type="PANTHER" id="PTHR34216:SF3">
    <property type="entry name" value="POLY-BETA-1,6-N-ACETYL-D-GLUCOSAMINE N-DEACETYLASE"/>
    <property type="match status" value="1"/>
</dbReference>
<protein>
    <submittedName>
        <fullName evidence="4">Trifunctional glycosyltransferase/class I SAM-dependent methyltransferase/polysaccharide deacetylase</fullName>
    </submittedName>
</protein>
<dbReference type="SUPFAM" id="SSF53448">
    <property type="entry name" value="Nucleotide-diphospho-sugar transferases"/>
    <property type="match status" value="1"/>
</dbReference>
<dbReference type="Pfam" id="PF01522">
    <property type="entry name" value="Polysacc_deac_1"/>
    <property type="match status" value="1"/>
</dbReference>
<dbReference type="InterPro" id="IPR051398">
    <property type="entry name" value="Polysacch_Deacetylase"/>
</dbReference>
<evidence type="ECO:0000256" key="2">
    <source>
        <dbReference type="ARBA" id="ARBA00022729"/>
    </source>
</evidence>
<gene>
    <name evidence="4" type="ORF">WKV53_03615</name>
</gene>
<dbReference type="CDD" id="cd10918">
    <property type="entry name" value="CE4_NodB_like_5s_6s"/>
    <property type="match status" value="1"/>
</dbReference>
<dbReference type="GO" id="GO:0032259">
    <property type="term" value="P:methylation"/>
    <property type="evidence" value="ECO:0007669"/>
    <property type="project" value="UniProtKB-KW"/>
</dbReference>
<keyword evidence="4" id="KW-0808">Transferase</keyword>
<name>A0ABU9AQB9_9BACT</name>
<accession>A0ABU9AQB9</accession>
<dbReference type="EMBL" id="JBBUKT010000001">
    <property type="protein sequence ID" value="MEK7949565.1"/>
    <property type="molecule type" value="Genomic_DNA"/>
</dbReference>
<comment type="caution">
    <text evidence="4">The sequence shown here is derived from an EMBL/GenBank/DDBJ whole genome shotgun (WGS) entry which is preliminary data.</text>
</comment>